<comment type="catalytic activity">
    <reaction evidence="1">
        <text>S-ubiquitinyl-[E2 ubiquitin-conjugating enzyme]-L-cysteine + [acceptor protein]-L-lysine = [E2 ubiquitin-conjugating enzyme]-L-cysteine + N(6)-ubiquitinyl-[acceptor protein]-L-lysine.</text>
        <dbReference type="EC" id="2.3.2.27"/>
    </reaction>
</comment>
<dbReference type="SMART" id="SM00184">
    <property type="entry name" value="RING"/>
    <property type="match status" value="1"/>
</dbReference>
<dbReference type="KEGG" id="cbr:CBG_07248"/>
<evidence type="ECO:0000256" key="6">
    <source>
        <dbReference type="ARBA" id="ARBA00022786"/>
    </source>
</evidence>
<feature type="region of interest" description="Disordered" evidence="9">
    <location>
        <begin position="1"/>
        <end position="26"/>
    </location>
</feature>
<feature type="compositionally biased region" description="Basic and acidic residues" evidence="9">
    <location>
        <begin position="464"/>
        <end position="486"/>
    </location>
</feature>
<feature type="compositionally biased region" description="Basic and acidic residues" evidence="9">
    <location>
        <begin position="415"/>
        <end position="425"/>
    </location>
</feature>
<dbReference type="OMA" id="RNQIYET"/>
<dbReference type="FunFam" id="3.30.40.10:FF:000625">
    <property type="entry name" value="E3 ubiquitin ligase Rnf157"/>
    <property type="match status" value="1"/>
</dbReference>
<organism evidence="11 12">
    <name type="scientific">Caenorhabditis briggsae</name>
    <dbReference type="NCBI Taxonomy" id="6238"/>
    <lineage>
        <taxon>Eukaryota</taxon>
        <taxon>Metazoa</taxon>
        <taxon>Ecdysozoa</taxon>
        <taxon>Nematoda</taxon>
        <taxon>Chromadorea</taxon>
        <taxon>Rhabditida</taxon>
        <taxon>Rhabditina</taxon>
        <taxon>Rhabditomorpha</taxon>
        <taxon>Rhabditoidea</taxon>
        <taxon>Rhabditidae</taxon>
        <taxon>Peloderinae</taxon>
        <taxon>Caenorhabditis</taxon>
    </lineage>
</organism>
<dbReference type="GO" id="GO:0061630">
    <property type="term" value="F:ubiquitin protein ligase activity"/>
    <property type="evidence" value="ECO:0007669"/>
    <property type="project" value="UniProtKB-EC"/>
</dbReference>
<dbReference type="InterPro" id="IPR058981">
    <property type="entry name" value="MGRN1/RNF157-like_N"/>
</dbReference>
<protein>
    <recommendedName>
        <fullName evidence="2">RING-type E3 ubiquitin transferase</fullName>
        <ecNumber evidence="2">2.3.2.27</ecNumber>
    </recommendedName>
</protein>
<evidence type="ECO:0000256" key="3">
    <source>
        <dbReference type="ARBA" id="ARBA00022679"/>
    </source>
</evidence>
<dbReference type="Pfam" id="PF26192">
    <property type="entry name" value="RNF157-like_N"/>
    <property type="match status" value="1"/>
</dbReference>
<dbReference type="GO" id="GO:1903361">
    <property type="term" value="P:protein localization to basolateral plasma membrane"/>
    <property type="evidence" value="ECO:0007669"/>
    <property type="project" value="EnsemblMetazoa"/>
</dbReference>
<dbReference type="PANTHER" id="PTHR22996">
    <property type="entry name" value="MAHOGUNIN"/>
    <property type="match status" value="1"/>
</dbReference>
<evidence type="ECO:0000256" key="4">
    <source>
        <dbReference type="ARBA" id="ARBA00022723"/>
    </source>
</evidence>
<evidence type="ECO:0000313" key="12">
    <source>
        <dbReference type="Proteomes" id="UP000827892"/>
    </source>
</evidence>
<evidence type="ECO:0000256" key="2">
    <source>
        <dbReference type="ARBA" id="ARBA00012483"/>
    </source>
</evidence>
<accession>A0AAE9CWI9</accession>
<dbReference type="AlphaFoldDB" id="A0AAE9CWI9"/>
<dbReference type="Gene3D" id="3.30.40.10">
    <property type="entry name" value="Zinc/RING finger domain, C3HC4 (zinc finger)"/>
    <property type="match status" value="1"/>
</dbReference>
<evidence type="ECO:0000256" key="7">
    <source>
        <dbReference type="ARBA" id="ARBA00022833"/>
    </source>
</evidence>
<dbReference type="InterPro" id="IPR013083">
    <property type="entry name" value="Znf_RING/FYVE/PHD"/>
</dbReference>
<proteinExistence type="predicted"/>
<dbReference type="InterPro" id="IPR001841">
    <property type="entry name" value="Znf_RING"/>
</dbReference>
<dbReference type="GO" id="GO:0040027">
    <property type="term" value="P:negative regulation of vulval development"/>
    <property type="evidence" value="ECO:0007669"/>
    <property type="project" value="EnsemblMetazoa"/>
</dbReference>
<dbReference type="SUPFAM" id="SSF57850">
    <property type="entry name" value="RING/U-box"/>
    <property type="match status" value="1"/>
</dbReference>
<evidence type="ECO:0000256" key="5">
    <source>
        <dbReference type="ARBA" id="ARBA00022771"/>
    </source>
</evidence>
<keyword evidence="5 8" id="KW-0863">Zinc-finger</keyword>
<keyword evidence="7" id="KW-0862">Zinc</keyword>
<dbReference type="Pfam" id="PF13920">
    <property type="entry name" value="zf-C3HC4_3"/>
    <property type="match status" value="1"/>
</dbReference>
<dbReference type="EMBL" id="CP090896">
    <property type="protein sequence ID" value="ULT85063.1"/>
    <property type="molecule type" value="Genomic_DNA"/>
</dbReference>
<feature type="region of interest" description="Disordered" evidence="9">
    <location>
        <begin position="415"/>
        <end position="531"/>
    </location>
</feature>
<dbReference type="Proteomes" id="UP000827892">
    <property type="component" value="Chromosome X"/>
</dbReference>
<name>A0AAE9CWI9_CAEBR</name>
<evidence type="ECO:0000259" key="10">
    <source>
        <dbReference type="PROSITE" id="PS50089"/>
    </source>
</evidence>
<dbReference type="GO" id="GO:0031410">
    <property type="term" value="C:cytoplasmic vesicle"/>
    <property type="evidence" value="ECO:0007669"/>
    <property type="project" value="EnsemblMetazoa"/>
</dbReference>
<dbReference type="PROSITE" id="PS50089">
    <property type="entry name" value="ZF_RING_2"/>
    <property type="match status" value="1"/>
</dbReference>
<evidence type="ECO:0000256" key="1">
    <source>
        <dbReference type="ARBA" id="ARBA00000900"/>
    </source>
</evidence>
<dbReference type="InterPro" id="IPR045194">
    <property type="entry name" value="MGRN1/RNF157-like"/>
</dbReference>
<feature type="region of interest" description="Disordered" evidence="9">
    <location>
        <begin position="350"/>
        <end position="374"/>
    </location>
</feature>
<dbReference type="EC" id="2.3.2.27" evidence="2"/>
<evidence type="ECO:0000313" key="11">
    <source>
        <dbReference type="EMBL" id="ULT85063.1"/>
    </source>
</evidence>
<sequence length="531" mass="59951">MGQIASVFRGRNTHVRGNSHDEEDPEAQMTFSNAAGTYFGSHFLMCGCKFEMARPEAYLFGENSDLDQLGSRALSFPYPPGPLGNDEIRPLNLLVNIRKESVKFQRVKKDNGEYDPNLYQLTFVFDCDVACVIQVHFHAKEVYHDGEIQFAYRNRRAQNSETFHFEMGADQNFGGYVFDATLWDSSDLSYSAGLYYPFVISITTSGVESTQMQTTMCTIETGNDSSKALVLKPLRQKIACDGVTYLLQEIFGIENKGNESMDDDNGLECIICLSDIRDTVILPCRHLCVCSNCADSLRYKHNNCPICRSPFRALIRLRAHRQTRNQIYETVSLVEGLNGSFSSMPTVIDPVSTINSSTRRKRHSSSRSGGKAMHQVLTMDQLGDNSRVQECIEMTYIANDEEDAKRVIEEIIQQAEEKEKTRSQVDSEEGSSGSSGSSSQPLKKHRTNSSELSESEEEEFEPPLPEKKIPDDLESDKNKNEEEEKSSPGASEDDEDEHEETIRRNSEKRRSFQSGSRNSSSQLLEDQHRKN</sequence>
<gene>
    <name evidence="11" type="ORF">L3Y34_013629</name>
</gene>
<reference evidence="11 12" key="1">
    <citation type="submission" date="2022-05" db="EMBL/GenBank/DDBJ databases">
        <title>Chromosome-level reference genomes for two strains of Caenorhabditis briggsae: an improved platform for comparative genomics.</title>
        <authorList>
            <person name="Stevens L."/>
            <person name="Andersen E.C."/>
        </authorList>
    </citation>
    <scope>NUCLEOTIDE SEQUENCE [LARGE SCALE GENOMIC DNA]</scope>
    <source>
        <strain evidence="11">QX1410_ONT</strain>
        <tissue evidence="11">Whole-organism</tissue>
    </source>
</reference>
<feature type="compositionally biased region" description="Low complexity" evidence="9">
    <location>
        <begin position="512"/>
        <end position="521"/>
    </location>
</feature>
<feature type="domain" description="RING-type" evidence="10">
    <location>
        <begin position="269"/>
        <end position="308"/>
    </location>
</feature>
<evidence type="ECO:0000256" key="8">
    <source>
        <dbReference type="PROSITE-ProRule" id="PRU00175"/>
    </source>
</evidence>
<feature type="compositionally biased region" description="Basic and acidic residues" evidence="9">
    <location>
        <begin position="500"/>
        <end position="510"/>
    </location>
</feature>
<feature type="compositionally biased region" description="Low complexity" evidence="9">
    <location>
        <begin position="430"/>
        <end position="439"/>
    </location>
</feature>
<keyword evidence="3" id="KW-0808">Transferase</keyword>
<dbReference type="GO" id="GO:0008270">
    <property type="term" value="F:zinc ion binding"/>
    <property type="evidence" value="ECO:0007669"/>
    <property type="project" value="UniProtKB-KW"/>
</dbReference>
<evidence type="ECO:0000256" key="9">
    <source>
        <dbReference type="SAM" id="MobiDB-lite"/>
    </source>
</evidence>
<dbReference type="PANTHER" id="PTHR22996:SF0">
    <property type="entry name" value="RE60872P-RELATED"/>
    <property type="match status" value="1"/>
</dbReference>
<keyword evidence="6" id="KW-0833">Ubl conjugation pathway</keyword>
<keyword evidence="4" id="KW-0479">Metal-binding</keyword>